<sequence length="188" mass="19139">MFGLKTIIVAIAAILQVAEAIDDSGCASKCMAVKLTEAAVWFGQGNLSTYCQHPEFITAYDSCLGDNCTSRDELEVAKRNGRAACAAASINSVANNVSSIGRNNSPADMPAGAGNRSTGSPSPTVPTNTSVNINSTLLTPNSTVNATNSRFSNAPFPAISAAANSTASTITCSSMIIGLTSALVLASL</sequence>
<feature type="signal peptide" evidence="6">
    <location>
        <begin position="1"/>
        <end position="20"/>
    </location>
</feature>
<evidence type="ECO:0000256" key="1">
    <source>
        <dbReference type="ARBA" id="ARBA00004613"/>
    </source>
</evidence>
<evidence type="ECO:0000256" key="3">
    <source>
        <dbReference type="ARBA" id="ARBA00022729"/>
    </source>
</evidence>
<evidence type="ECO:0000313" key="8">
    <source>
        <dbReference type="EMBL" id="CAH7667592.1"/>
    </source>
</evidence>
<accession>A0AAV0AKX0</accession>
<evidence type="ECO:0000256" key="2">
    <source>
        <dbReference type="ARBA" id="ARBA00022525"/>
    </source>
</evidence>
<organism evidence="8 9">
    <name type="scientific">Phakopsora pachyrhizi</name>
    <name type="common">Asian soybean rust disease fungus</name>
    <dbReference type="NCBI Taxonomy" id="170000"/>
    <lineage>
        <taxon>Eukaryota</taxon>
        <taxon>Fungi</taxon>
        <taxon>Dikarya</taxon>
        <taxon>Basidiomycota</taxon>
        <taxon>Pucciniomycotina</taxon>
        <taxon>Pucciniomycetes</taxon>
        <taxon>Pucciniales</taxon>
        <taxon>Phakopsoraceae</taxon>
        <taxon>Phakopsora</taxon>
    </lineage>
</organism>
<dbReference type="GO" id="GO:0005576">
    <property type="term" value="C:extracellular region"/>
    <property type="evidence" value="ECO:0007669"/>
    <property type="project" value="UniProtKB-SubCell"/>
</dbReference>
<keyword evidence="9" id="KW-1185">Reference proteome</keyword>
<evidence type="ECO:0000256" key="5">
    <source>
        <dbReference type="SAM" id="MobiDB-lite"/>
    </source>
</evidence>
<keyword evidence="2" id="KW-0964">Secreted</keyword>
<name>A0AAV0AKX0_PHAPC</name>
<dbReference type="EMBL" id="CALTRL010000343">
    <property type="protein sequence ID" value="CAH7667592.1"/>
    <property type="molecule type" value="Genomic_DNA"/>
</dbReference>
<evidence type="ECO:0000256" key="4">
    <source>
        <dbReference type="ARBA" id="ARBA00023157"/>
    </source>
</evidence>
<dbReference type="Proteomes" id="UP001153365">
    <property type="component" value="Unassembled WGS sequence"/>
</dbReference>
<keyword evidence="4" id="KW-1015">Disulfide bond</keyword>
<dbReference type="InterPro" id="IPR008427">
    <property type="entry name" value="Extracellular_membr_CFEM_dom"/>
</dbReference>
<comment type="subcellular location">
    <subcellularLocation>
        <location evidence="1">Secreted</location>
    </subcellularLocation>
</comment>
<reference evidence="8" key="1">
    <citation type="submission" date="2022-06" db="EMBL/GenBank/DDBJ databases">
        <authorList>
            <consortium name="SYNGENTA / RWTH Aachen University"/>
        </authorList>
    </citation>
    <scope>NUCLEOTIDE SEQUENCE</scope>
</reference>
<dbReference type="PROSITE" id="PS52012">
    <property type="entry name" value="CFEM"/>
    <property type="match status" value="1"/>
</dbReference>
<comment type="caution">
    <text evidence="8">The sequence shown here is derived from an EMBL/GenBank/DDBJ whole genome shotgun (WGS) entry which is preliminary data.</text>
</comment>
<feature type="chain" id="PRO_5043841082" evidence="6">
    <location>
        <begin position="21"/>
        <end position="188"/>
    </location>
</feature>
<feature type="compositionally biased region" description="Polar residues" evidence="5">
    <location>
        <begin position="115"/>
        <end position="130"/>
    </location>
</feature>
<protein>
    <submittedName>
        <fullName evidence="8">Expressed protein</fullName>
    </submittedName>
</protein>
<gene>
    <name evidence="8" type="ORF">PPACK8108_LOCUS1999</name>
</gene>
<proteinExistence type="predicted"/>
<dbReference type="AlphaFoldDB" id="A0AAV0AKX0"/>
<evidence type="ECO:0000313" key="9">
    <source>
        <dbReference type="Proteomes" id="UP001153365"/>
    </source>
</evidence>
<evidence type="ECO:0000256" key="6">
    <source>
        <dbReference type="SAM" id="SignalP"/>
    </source>
</evidence>
<evidence type="ECO:0000259" key="7">
    <source>
        <dbReference type="PROSITE" id="PS52012"/>
    </source>
</evidence>
<keyword evidence="3 6" id="KW-0732">Signal</keyword>
<feature type="domain" description="CFEM" evidence="7">
    <location>
        <begin position="1"/>
        <end position="112"/>
    </location>
</feature>
<feature type="region of interest" description="Disordered" evidence="5">
    <location>
        <begin position="101"/>
        <end position="130"/>
    </location>
</feature>